<sequence>MEIGRALVALGLVLVLLGLVWLYTPGLLAWFGRLPGDIRLEREGFRFYFPLTSMLLVSLGLSLLFNLLWRWFR</sequence>
<evidence type="ECO:0000313" key="2">
    <source>
        <dbReference type="EMBL" id="RIH77710.1"/>
    </source>
</evidence>
<reference evidence="2 3" key="1">
    <citation type="submission" date="2018-08" db="EMBL/GenBank/DDBJ databases">
        <title>Meiothermus cateniformans JCM 15151 genome sequencing project.</title>
        <authorList>
            <person name="Da Costa M.S."/>
            <person name="Albuquerque L."/>
            <person name="Raposo P."/>
            <person name="Froufe H.J.C."/>
            <person name="Barroso C.S."/>
            <person name="Egas C."/>
        </authorList>
    </citation>
    <scope>NUCLEOTIDE SEQUENCE [LARGE SCALE GENOMIC DNA]</scope>
    <source>
        <strain evidence="2 3">JCM 15151</strain>
    </source>
</reference>
<accession>A0A399E4Q3</accession>
<keyword evidence="1" id="KW-1133">Transmembrane helix</keyword>
<dbReference type="InterPro" id="IPR021320">
    <property type="entry name" value="DUF2905"/>
</dbReference>
<keyword evidence="1" id="KW-0472">Membrane</keyword>
<dbReference type="RefSeq" id="WP_119361608.1">
    <property type="nucleotide sequence ID" value="NZ_JBHSXZ010000011.1"/>
</dbReference>
<dbReference type="OrthoDB" id="9811610at2"/>
<organism evidence="2 3">
    <name type="scientific">Meiothermus taiwanensis</name>
    <dbReference type="NCBI Taxonomy" id="172827"/>
    <lineage>
        <taxon>Bacteria</taxon>
        <taxon>Thermotogati</taxon>
        <taxon>Deinococcota</taxon>
        <taxon>Deinococci</taxon>
        <taxon>Thermales</taxon>
        <taxon>Thermaceae</taxon>
        <taxon>Meiothermus</taxon>
    </lineage>
</organism>
<evidence type="ECO:0008006" key="4">
    <source>
        <dbReference type="Google" id="ProtNLM"/>
    </source>
</evidence>
<dbReference type="PANTHER" id="PTHR36443">
    <property type="entry name" value="BSR5223 PROTEIN"/>
    <property type="match status" value="1"/>
</dbReference>
<keyword evidence="1" id="KW-0812">Transmembrane</keyword>
<protein>
    <recommendedName>
        <fullName evidence="4">DUF2905 domain-containing protein</fullName>
    </recommendedName>
</protein>
<dbReference type="EMBL" id="QWKX01000023">
    <property type="protein sequence ID" value="RIH77710.1"/>
    <property type="molecule type" value="Genomic_DNA"/>
</dbReference>
<comment type="caution">
    <text evidence="2">The sequence shown here is derived from an EMBL/GenBank/DDBJ whole genome shotgun (WGS) entry which is preliminary data.</text>
</comment>
<dbReference type="PANTHER" id="PTHR36443:SF1">
    <property type="entry name" value="BSR5223 PROTEIN"/>
    <property type="match status" value="1"/>
</dbReference>
<feature type="transmembrane region" description="Helical" evidence="1">
    <location>
        <begin position="46"/>
        <end position="69"/>
    </location>
</feature>
<evidence type="ECO:0000313" key="3">
    <source>
        <dbReference type="Proteomes" id="UP000266089"/>
    </source>
</evidence>
<evidence type="ECO:0000256" key="1">
    <source>
        <dbReference type="SAM" id="Phobius"/>
    </source>
</evidence>
<gene>
    <name evidence="2" type="ORF">Mcate_01213</name>
</gene>
<dbReference type="Proteomes" id="UP000266089">
    <property type="component" value="Unassembled WGS sequence"/>
</dbReference>
<proteinExistence type="predicted"/>
<dbReference type="Pfam" id="PF11146">
    <property type="entry name" value="DUF2905"/>
    <property type="match status" value="1"/>
</dbReference>
<name>A0A399E4Q3_9DEIN</name>
<dbReference type="AlphaFoldDB" id="A0A399E4Q3"/>